<accession>A0A2U1SUR4</accession>
<protein>
    <submittedName>
        <fullName evidence="1">Uncharacterized protein</fullName>
    </submittedName>
</protein>
<dbReference type="RefSeq" id="WP_108915653.1">
    <property type="nucleotide sequence ID" value="NZ_BGJY01000001.1"/>
</dbReference>
<dbReference type="Gene3D" id="3.30.70.2200">
    <property type="match status" value="1"/>
</dbReference>
<dbReference type="AlphaFoldDB" id="A0A2U1SUR4"/>
<sequence length="237" mass="25003">MRILIGIDDTDGAGWAASTARLAREFGDTLDGEARFIGSVGHILFAGVAATTNNKASCLVVESERADARDFLLARAAAYVETHAAPSSASGILVAAGGEAESLAAFGCEASRREVRFDELEPLLADMRATGSRTRRGLIGAAAAVGLTARGWSGRWLEFAGGLRGVERAVQVRELKAMGVIPVSLETDAEAPAPQDWVDTHGRLRPQLAAGRAVLPLRRIGDGQWESIGVETPKKSR</sequence>
<organism evidence="1 2">
    <name type="scientific">Methylosinus sporium</name>
    <dbReference type="NCBI Taxonomy" id="428"/>
    <lineage>
        <taxon>Bacteria</taxon>
        <taxon>Pseudomonadati</taxon>
        <taxon>Pseudomonadota</taxon>
        <taxon>Alphaproteobacteria</taxon>
        <taxon>Hyphomicrobiales</taxon>
        <taxon>Methylocystaceae</taxon>
        <taxon>Methylosinus</taxon>
    </lineage>
</organism>
<evidence type="ECO:0000313" key="1">
    <source>
        <dbReference type="EMBL" id="PWB95364.1"/>
    </source>
</evidence>
<proteinExistence type="predicted"/>
<dbReference type="EMBL" id="PUIV01000002">
    <property type="protein sequence ID" value="PWB95364.1"/>
    <property type="molecule type" value="Genomic_DNA"/>
</dbReference>
<evidence type="ECO:0000313" key="2">
    <source>
        <dbReference type="Proteomes" id="UP000245137"/>
    </source>
</evidence>
<dbReference type="Proteomes" id="UP000245137">
    <property type="component" value="Unassembled WGS sequence"/>
</dbReference>
<dbReference type="OrthoDB" id="8455676at2"/>
<gene>
    <name evidence="1" type="ORF">C5689_02220</name>
</gene>
<keyword evidence="2" id="KW-1185">Reference proteome</keyword>
<comment type="caution">
    <text evidence="1">The sequence shown here is derived from an EMBL/GenBank/DDBJ whole genome shotgun (WGS) entry which is preliminary data.</text>
</comment>
<reference evidence="1 2" key="1">
    <citation type="journal article" date="2018" name="Appl. Microbiol. Biotechnol.">
        <title>Co-cultivation of the strictly anaerobic methanogen Methanosarcina barkeri with aerobic methanotrophs in an oxygen-limited membrane bioreactor.</title>
        <authorList>
            <person name="In 't Zandt M.H."/>
            <person name="van den Bosch T.J.M."/>
            <person name="Rijkers R."/>
            <person name="van Kessel M.A.H.J."/>
            <person name="Jetten M.S.M."/>
            <person name="Welte C.U."/>
        </authorList>
    </citation>
    <scope>NUCLEOTIDE SEQUENCE [LARGE SCALE GENOMIC DNA]</scope>
    <source>
        <strain evidence="1 2">DSM 17706</strain>
    </source>
</reference>
<name>A0A2U1SUR4_METSR</name>